<gene>
    <name evidence="1" type="ORF">ZEAMMB73_Zm00001d017509</name>
</gene>
<dbReference type="GO" id="GO:0008233">
    <property type="term" value="F:peptidase activity"/>
    <property type="evidence" value="ECO:0007669"/>
    <property type="project" value="UniProtKB-KW"/>
</dbReference>
<name>A0A1D6HFA1_MAIZE</name>
<sequence length="32" mass="3794">MMAMKSAEFIITPEHNEEGVYTVRFYIQVFIV</sequence>
<protein>
    <submittedName>
        <fullName evidence="1">Calpain-type cysteine protease DEK1</fullName>
    </submittedName>
</protein>
<dbReference type="EMBL" id="CM000781">
    <property type="protein sequence ID" value="AQK73321.1"/>
    <property type="molecule type" value="Genomic_DNA"/>
</dbReference>
<accession>A0A1D6HFA1</accession>
<evidence type="ECO:0000313" key="1">
    <source>
        <dbReference type="EMBL" id="AQK73321.1"/>
    </source>
</evidence>
<reference evidence="1" key="1">
    <citation type="submission" date="2015-12" db="EMBL/GenBank/DDBJ databases">
        <title>Update maize B73 reference genome by single molecule sequencing technologies.</title>
        <authorList>
            <consortium name="Maize Genome Sequencing Project"/>
            <person name="Ware D."/>
        </authorList>
    </citation>
    <scope>NUCLEOTIDE SEQUENCE</scope>
    <source>
        <tissue evidence="1">Seedling</tissue>
    </source>
</reference>
<keyword evidence="1" id="KW-0378">Hydrolase</keyword>
<proteinExistence type="predicted"/>
<dbReference type="GO" id="GO:0006508">
    <property type="term" value="P:proteolysis"/>
    <property type="evidence" value="ECO:0007669"/>
    <property type="project" value="UniProtKB-KW"/>
</dbReference>
<dbReference type="InParanoid" id="A0A1D6HFA1"/>
<keyword evidence="1" id="KW-0645">Protease</keyword>
<organism evidence="1">
    <name type="scientific">Zea mays</name>
    <name type="common">Maize</name>
    <dbReference type="NCBI Taxonomy" id="4577"/>
    <lineage>
        <taxon>Eukaryota</taxon>
        <taxon>Viridiplantae</taxon>
        <taxon>Streptophyta</taxon>
        <taxon>Embryophyta</taxon>
        <taxon>Tracheophyta</taxon>
        <taxon>Spermatophyta</taxon>
        <taxon>Magnoliopsida</taxon>
        <taxon>Liliopsida</taxon>
        <taxon>Poales</taxon>
        <taxon>Poaceae</taxon>
        <taxon>PACMAD clade</taxon>
        <taxon>Panicoideae</taxon>
        <taxon>Andropogonodae</taxon>
        <taxon>Andropogoneae</taxon>
        <taxon>Tripsacinae</taxon>
        <taxon>Zea</taxon>
    </lineage>
</organism>
<dbReference type="AlphaFoldDB" id="A0A1D6HFA1"/>